<protein>
    <submittedName>
        <fullName evidence="1">Uncharacterized protein</fullName>
    </submittedName>
</protein>
<dbReference type="EMBL" id="HG739087">
    <property type="protein sequence ID" value="CDO99297.1"/>
    <property type="molecule type" value="Genomic_DNA"/>
</dbReference>
<organism evidence="1 2">
    <name type="scientific">Coffea canephora</name>
    <name type="common">Robusta coffee</name>
    <dbReference type="NCBI Taxonomy" id="49390"/>
    <lineage>
        <taxon>Eukaryota</taxon>
        <taxon>Viridiplantae</taxon>
        <taxon>Streptophyta</taxon>
        <taxon>Embryophyta</taxon>
        <taxon>Tracheophyta</taxon>
        <taxon>Spermatophyta</taxon>
        <taxon>Magnoliopsida</taxon>
        <taxon>eudicotyledons</taxon>
        <taxon>Gunneridae</taxon>
        <taxon>Pentapetalae</taxon>
        <taxon>asterids</taxon>
        <taxon>lamiids</taxon>
        <taxon>Gentianales</taxon>
        <taxon>Rubiaceae</taxon>
        <taxon>Ixoroideae</taxon>
        <taxon>Gardenieae complex</taxon>
        <taxon>Bertiereae - Coffeeae clade</taxon>
        <taxon>Coffeeae</taxon>
        <taxon>Coffea</taxon>
    </lineage>
</organism>
<dbReference type="InParanoid" id="A0A068TTD1"/>
<evidence type="ECO:0000313" key="1">
    <source>
        <dbReference type="EMBL" id="CDO99297.1"/>
    </source>
</evidence>
<accession>A0A068TTD1</accession>
<dbReference type="Proteomes" id="UP000295252">
    <property type="component" value="Chromosome V"/>
</dbReference>
<dbReference type="AlphaFoldDB" id="A0A068TTD1"/>
<keyword evidence="2" id="KW-1185">Reference proteome</keyword>
<name>A0A068TTD1_COFCA</name>
<sequence length="92" mass="10551">MLLQWDLLEALYSELGNVVKCRTADKSWIPVLALQWMNHSNTDISRSPHPRAENILVYGYKKRGPLRANPVSSSELHITAVDFIHVLFMYIA</sequence>
<gene>
    <name evidence="1" type="ORF">GSCOC_T00026395001</name>
</gene>
<evidence type="ECO:0000313" key="2">
    <source>
        <dbReference type="Proteomes" id="UP000295252"/>
    </source>
</evidence>
<proteinExistence type="predicted"/>
<reference evidence="2" key="1">
    <citation type="journal article" date="2014" name="Science">
        <title>The coffee genome provides insight into the convergent evolution of caffeine biosynthesis.</title>
        <authorList>
            <person name="Denoeud F."/>
            <person name="Carretero-Paulet L."/>
            <person name="Dereeper A."/>
            <person name="Droc G."/>
            <person name="Guyot R."/>
            <person name="Pietrella M."/>
            <person name="Zheng C."/>
            <person name="Alberti A."/>
            <person name="Anthony F."/>
            <person name="Aprea G."/>
            <person name="Aury J.M."/>
            <person name="Bento P."/>
            <person name="Bernard M."/>
            <person name="Bocs S."/>
            <person name="Campa C."/>
            <person name="Cenci A."/>
            <person name="Combes M.C."/>
            <person name="Crouzillat D."/>
            <person name="Da Silva C."/>
            <person name="Daddiego L."/>
            <person name="De Bellis F."/>
            <person name="Dussert S."/>
            <person name="Garsmeur O."/>
            <person name="Gayraud T."/>
            <person name="Guignon V."/>
            <person name="Jahn K."/>
            <person name="Jamilloux V."/>
            <person name="Joet T."/>
            <person name="Labadie K."/>
            <person name="Lan T."/>
            <person name="Leclercq J."/>
            <person name="Lepelley M."/>
            <person name="Leroy T."/>
            <person name="Li L.T."/>
            <person name="Librado P."/>
            <person name="Lopez L."/>
            <person name="Munoz A."/>
            <person name="Noel B."/>
            <person name="Pallavicini A."/>
            <person name="Perrotta G."/>
            <person name="Poncet V."/>
            <person name="Pot D."/>
            <person name="Priyono X."/>
            <person name="Rigoreau M."/>
            <person name="Rouard M."/>
            <person name="Rozas J."/>
            <person name="Tranchant-Dubreuil C."/>
            <person name="VanBuren R."/>
            <person name="Zhang Q."/>
            <person name="Andrade A.C."/>
            <person name="Argout X."/>
            <person name="Bertrand B."/>
            <person name="de Kochko A."/>
            <person name="Graziosi G."/>
            <person name="Henry R.J."/>
            <person name="Jayarama X."/>
            <person name="Ming R."/>
            <person name="Nagai C."/>
            <person name="Rounsley S."/>
            <person name="Sankoff D."/>
            <person name="Giuliano G."/>
            <person name="Albert V.A."/>
            <person name="Wincker P."/>
            <person name="Lashermes P."/>
        </authorList>
    </citation>
    <scope>NUCLEOTIDE SEQUENCE [LARGE SCALE GENOMIC DNA]</scope>
    <source>
        <strain evidence="2">cv. DH200-94</strain>
    </source>
</reference>
<dbReference type="Gramene" id="CDO99297">
    <property type="protein sequence ID" value="CDO99297"/>
    <property type="gene ID" value="GSCOC_T00026395001"/>
</dbReference>